<protein>
    <submittedName>
        <fullName evidence="2">Uncharacterized protein</fullName>
    </submittedName>
</protein>
<dbReference type="Proteomes" id="UP000036681">
    <property type="component" value="Unplaced"/>
</dbReference>
<evidence type="ECO:0000313" key="2">
    <source>
        <dbReference type="WBParaSite" id="ALUE_0000792401-mRNA-1"/>
    </source>
</evidence>
<dbReference type="AlphaFoldDB" id="A0A0M3HXA5"/>
<dbReference type="WBParaSite" id="ALUE_0000792401-mRNA-1">
    <property type="protein sequence ID" value="ALUE_0000792401-mRNA-1"/>
    <property type="gene ID" value="ALUE_0000792401"/>
</dbReference>
<reference evidence="2" key="1">
    <citation type="submission" date="2017-02" db="UniProtKB">
        <authorList>
            <consortium name="WormBaseParasite"/>
        </authorList>
    </citation>
    <scope>IDENTIFICATION</scope>
</reference>
<evidence type="ECO:0000313" key="1">
    <source>
        <dbReference type="Proteomes" id="UP000036681"/>
    </source>
</evidence>
<sequence>MKGNDEIPFNFRPSISSCLRFFVIVPEPFQRPDFVAVTTQANSIEDSAVIAVAGADQAHGPFHTNGCERVIRVASKP</sequence>
<keyword evidence="1" id="KW-1185">Reference proteome</keyword>
<accession>A0A0M3HXA5</accession>
<name>A0A0M3HXA5_ASCLU</name>
<proteinExistence type="predicted"/>
<organism evidence="1 2">
    <name type="scientific">Ascaris lumbricoides</name>
    <name type="common">Giant roundworm</name>
    <dbReference type="NCBI Taxonomy" id="6252"/>
    <lineage>
        <taxon>Eukaryota</taxon>
        <taxon>Metazoa</taxon>
        <taxon>Ecdysozoa</taxon>
        <taxon>Nematoda</taxon>
        <taxon>Chromadorea</taxon>
        <taxon>Rhabditida</taxon>
        <taxon>Spirurina</taxon>
        <taxon>Ascaridomorpha</taxon>
        <taxon>Ascaridoidea</taxon>
        <taxon>Ascarididae</taxon>
        <taxon>Ascaris</taxon>
    </lineage>
</organism>